<accession>A0ACB7YI09</accession>
<name>A0ACB7YI09_9ERIC</name>
<dbReference type="Proteomes" id="UP000828048">
    <property type="component" value="Chromosome 8"/>
</dbReference>
<organism evidence="1 2">
    <name type="scientific">Vaccinium darrowii</name>
    <dbReference type="NCBI Taxonomy" id="229202"/>
    <lineage>
        <taxon>Eukaryota</taxon>
        <taxon>Viridiplantae</taxon>
        <taxon>Streptophyta</taxon>
        <taxon>Embryophyta</taxon>
        <taxon>Tracheophyta</taxon>
        <taxon>Spermatophyta</taxon>
        <taxon>Magnoliopsida</taxon>
        <taxon>eudicotyledons</taxon>
        <taxon>Gunneridae</taxon>
        <taxon>Pentapetalae</taxon>
        <taxon>asterids</taxon>
        <taxon>Ericales</taxon>
        <taxon>Ericaceae</taxon>
        <taxon>Vaccinioideae</taxon>
        <taxon>Vaccinieae</taxon>
        <taxon>Vaccinium</taxon>
    </lineage>
</organism>
<evidence type="ECO:0000313" key="1">
    <source>
        <dbReference type="EMBL" id="KAH7853007.1"/>
    </source>
</evidence>
<protein>
    <submittedName>
        <fullName evidence="1">Uncharacterized protein</fullName>
    </submittedName>
</protein>
<dbReference type="EMBL" id="CM037158">
    <property type="protein sequence ID" value="KAH7853007.1"/>
    <property type="molecule type" value="Genomic_DNA"/>
</dbReference>
<keyword evidence="2" id="KW-1185">Reference proteome</keyword>
<comment type="caution">
    <text evidence="1">The sequence shown here is derived from an EMBL/GenBank/DDBJ whole genome shotgun (WGS) entry which is preliminary data.</text>
</comment>
<evidence type="ECO:0000313" key="2">
    <source>
        <dbReference type="Proteomes" id="UP000828048"/>
    </source>
</evidence>
<sequence length="1176" mass="131293">MTSTPLSPTDPQPMSTSKTLDSSDLFLTSHTTLSLQSPHQSPPPAPPLSFSLLSAHSPLPPLPSDFPQSKLIPKTRFIIDGFRFSGDYSVSYFLSHFHSDHYTGLNPNWSKGIIFCSHTTARLLIEVRKISSLFVVALPVSEPVSIDGCEVTLIDANHCPGAVQFLFKIPGSSGTTESGKYVHTGDFRYCDSMKLEPGMSEFVGCDGVFLDTTYCNPKFVFPSQEESIEYIVSVIERFGVENEGCVKSVLFLVATYVIGKERILLEIARRCNRKIHVDGRKLAILHVLGFGKDEVFTEEESETDVHVVGWNVLGETWPYFRPNFVKVKEIMNERGYSKVVGFVPTGWTYEVKRDKFAVRTKDEFEIHLVPYSEHSNYEELREYVRFLKPKRVIPTVGLDVEKLDSKHADSMRKHFAGLVDEMAIKQEFLRGFHRCTQGTDDMVEKDGQNELDLLKEVQSPLPKPHDEIDQRIVSDSSSFCQEPVAWDLALLSDTEKEELIQQLRDCLPTWVTEIQMLDLLRSSGGNIVDAVSNFYERELEFHEQIIPSASADCTLLTNPLIESASPVKPRFVNNPVGNVDASLDKKLISPSARNLTKSSVSPGKKRRNVDNKPNKKARSNSSLESTTQKQSTITRFFTKRAPCVSPCSEVETSFEECPNDRNMLPSDPIKSYKAEVDQFIQIIHGSESLRSVAATILEETRGDINMALDKYYSNPPEPPYLCENENRLADWGRAVRDEPSHSNCSSLREKVLSESEVLENVDNSSVPILSPENAAMTPVSLPAEKYSPIEHACWRHGKPAPYIHLARTFDLVEDEKGKIKATSMLCNMFRSLLALSPEDVLPAVYLCTNKIAPDHENKELNIGGSIVVAALEEACGAKRSKIKELYDSLGDLGDVAQLCRQTQPLLAPPPPLSIQGVFSVLRKISEQTGSRSTARKKSLIVSLMRSCREKEMKFLVRTLVRNLRIGAMMRTVLPALAQAVVMNASLHEKRVENLKEQLQCLSAAMIESYNILPTLDLLVPCLLDKGIAFSSATLRMVPGIPIKPMLAKITNGIPQVLKNFQNKAFTCEYKYDGQRAQIHRLADGSVHVFSRNGDETTARFPDLVNIIQESCGPAAATFIIDAEVVAVDRKNGRKILSFQELSSRERGSKDSVITVDSIKVDICVLVFDIMFANGEQ</sequence>
<proteinExistence type="predicted"/>
<reference evidence="1 2" key="1">
    <citation type="journal article" date="2021" name="Hortic Res">
        <title>High-quality reference genome and annotation aids understanding of berry development for evergreen blueberry (Vaccinium darrowii).</title>
        <authorList>
            <person name="Yu J."/>
            <person name="Hulse-Kemp A.M."/>
            <person name="Babiker E."/>
            <person name="Staton M."/>
        </authorList>
    </citation>
    <scope>NUCLEOTIDE SEQUENCE [LARGE SCALE GENOMIC DNA]</scope>
    <source>
        <strain evidence="2">cv. NJ 8807/NJ 8810</strain>
        <tissue evidence="1">Young leaf</tissue>
    </source>
</reference>
<gene>
    <name evidence="1" type="ORF">Vadar_031975</name>
</gene>